<protein>
    <recommendedName>
        <fullName evidence="1">dual-specificity kinase</fullName>
        <ecNumber evidence="1">2.7.12.1</ecNumber>
    </recommendedName>
</protein>
<feature type="compositionally biased region" description="Low complexity" evidence="12">
    <location>
        <begin position="199"/>
        <end position="210"/>
    </location>
</feature>
<feature type="compositionally biased region" description="Polar residues" evidence="12">
    <location>
        <begin position="21"/>
        <end position="30"/>
    </location>
</feature>
<feature type="compositionally biased region" description="Polar residues" evidence="12">
    <location>
        <begin position="65"/>
        <end position="74"/>
    </location>
</feature>
<dbReference type="Gene3D" id="1.10.510.10">
    <property type="entry name" value="Transferase(Phosphotransferase) domain 1"/>
    <property type="match status" value="1"/>
</dbReference>
<comment type="catalytic activity">
    <reaction evidence="8">
        <text>L-seryl-[protein] + ATP = O-phospho-L-seryl-[protein] + ADP + H(+)</text>
        <dbReference type="Rhea" id="RHEA:17989"/>
        <dbReference type="Rhea" id="RHEA-COMP:9863"/>
        <dbReference type="Rhea" id="RHEA-COMP:11604"/>
        <dbReference type="ChEBI" id="CHEBI:15378"/>
        <dbReference type="ChEBI" id="CHEBI:29999"/>
        <dbReference type="ChEBI" id="CHEBI:30616"/>
        <dbReference type="ChEBI" id="CHEBI:83421"/>
        <dbReference type="ChEBI" id="CHEBI:456216"/>
        <dbReference type="EC" id="2.7.12.1"/>
    </reaction>
</comment>
<keyword evidence="15" id="KW-1185">Reference proteome</keyword>
<dbReference type="GO" id="GO:0005634">
    <property type="term" value="C:nucleus"/>
    <property type="evidence" value="ECO:0007669"/>
    <property type="project" value="TreeGrafter"/>
</dbReference>
<comment type="similarity">
    <text evidence="7">Belongs to the protein kinase superfamily. CMGC Ser/Thr protein kinase family. Lammer subfamily.</text>
</comment>
<feature type="compositionally biased region" description="Polar residues" evidence="12">
    <location>
        <begin position="177"/>
        <end position="198"/>
    </location>
</feature>
<evidence type="ECO:0000256" key="5">
    <source>
        <dbReference type="ARBA" id="ARBA00022777"/>
    </source>
</evidence>
<dbReference type="HOGENOM" id="CLU_000288_5_12_1"/>
<dbReference type="RefSeq" id="XP_008084977.1">
    <property type="nucleotide sequence ID" value="XM_008086786.1"/>
</dbReference>
<accession>S3DM66</accession>
<dbReference type="GO" id="GO:0005524">
    <property type="term" value="F:ATP binding"/>
    <property type="evidence" value="ECO:0007669"/>
    <property type="project" value="UniProtKB-UniRule"/>
</dbReference>
<dbReference type="AlphaFoldDB" id="S3DM66"/>
<keyword evidence="3" id="KW-0808">Transferase</keyword>
<dbReference type="OrthoDB" id="283111at2759"/>
<dbReference type="SMART" id="SM00220">
    <property type="entry name" value="S_TKc"/>
    <property type="match status" value="1"/>
</dbReference>
<dbReference type="Pfam" id="PF00069">
    <property type="entry name" value="Pkinase"/>
    <property type="match status" value="1"/>
</dbReference>
<evidence type="ECO:0000256" key="9">
    <source>
        <dbReference type="ARBA" id="ARBA00049308"/>
    </source>
</evidence>
<dbReference type="InterPro" id="IPR011009">
    <property type="entry name" value="Kinase-like_dom_sf"/>
</dbReference>
<feature type="domain" description="Protein kinase" evidence="13">
    <location>
        <begin position="309"/>
        <end position="648"/>
    </location>
</feature>
<dbReference type="GO" id="GO:0004712">
    <property type="term" value="F:protein serine/threonine/tyrosine kinase activity"/>
    <property type="evidence" value="ECO:0007669"/>
    <property type="project" value="UniProtKB-EC"/>
</dbReference>
<evidence type="ECO:0000256" key="11">
    <source>
        <dbReference type="PROSITE-ProRule" id="PRU10141"/>
    </source>
</evidence>
<evidence type="ECO:0000259" key="13">
    <source>
        <dbReference type="PROSITE" id="PS50011"/>
    </source>
</evidence>
<evidence type="ECO:0000256" key="8">
    <source>
        <dbReference type="ARBA" id="ARBA00049003"/>
    </source>
</evidence>
<dbReference type="Gene3D" id="3.30.200.20">
    <property type="entry name" value="Phosphorylase Kinase, domain 1"/>
    <property type="match status" value="1"/>
</dbReference>
<keyword evidence="4 11" id="KW-0547">Nucleotide-binding</keyword>
<dbReference type="FunFam" id="1.10.510.10:FF:000612">
    <property type="entry name" value="Serine/threonine-protein kinase AFC2"/>
    <property type="match status" value="1"/>
</dbReference>
<evidence type="ECO:0000256" key="6">
    <source>
        <dbReference type="ARBA" id="ARBA00022840"/>
    </source>
</evidence>
<evidence type="ECO:0000256" key="2">
    <source>
        <dbReference type="ARBA" id="ARBA00022527"/>
    </source>
</evidence>
<evidence type="ECO:0000256" key="10">
    <source>
        <dbReference type="ARBA" id="ARBA00051680"/>
    </source>
</evidence>
<feature type="compositionally biased region" description="Low complexity" evidence="12">
    <location>
        <begin position="31"/>
        <end position="61"/>
    </location>
</feature>
<feature type="binding site" evidence="11">
    <location>
        <position position="338"/>
    </location>
    <ligand>
        <name>ATP</name>
        <dbReference type="ChEBI" id="CHEBI:30616"/>
    </ligand>
</feature>
<sequence length="685" mass="76910">MSTPSTLPPHHPNYGYPHHQAYQSTGTYRANNTLLNGGNRLGASYNFPTPSSNDTSSNSIIATDPSRTSQTATHASARYSSRPDNMPSSSSVPTSKSQNARKRQRSREPRKPDWKKFYEKGLPEEVIVIDDSPTPPPSESLPSHQHVHSGGDSRQPQKKRKRDDVGNTYDPVYGHSRSLNHTPDYKNSASGSTVSTDRTTSAIHTTAATSLGSHSSNGQNGYEAADVQPGHKRKRTATRLSIANEAKRRELEVNGDPFTNYKPPPNPPIKAPDVHVKVVADNSHTKHSKVDDDDGHYIVVPDTNLTDRYQVTKLLGQGTFGKVVQARDLRKNKLVAIKIIRSVQKYRDASRIELRVLSTLKANDQNNDNRCIHLRDCFDYRGHICIVMDLLGQSVFDFLKANSFVPFPNSQIQNFARQLFTSVAFLHDLDLIHTDLKPENILLCENSYQAFTYSRRIPSSSTTQNRQAAQRKVLLSTDIRLIDFGSATFQDEYHSSVVSTRHYRAPEIILGLGWSFPCDIWSIGCILVEFFTGDALFQTHDNLEHLAMMEAVCGLKLDTTLIQSVNSMAKRSGGNPAAKFFKRLKLDYPQPETTRASRRFVKAMKQLDEIIPENNKFNRNFLDLLHKIFVYDPSKRITAKEALQHPWFKEAATPDDGTEATKIKLQREQATTEAAAAARINSYRH</sequence>
<evidence type="ECO:0000256" key="3">
    <source>
        <dbReference type="ARBA" id="ARBA00022679"/>
    </source>
</evidence>
<dbReference type="InterPro" id="IPR051175">
    <property type="entry name" value="CLK_kinases"/>
</dbReference>
<evidence type="ECO:0000256" key="7">
    <source>
        <dbReference type="ARBA" id="ARBA00037966"/>
    </source>
</evidence>
<dbReference type="SUPFAM" id="SSF56112">
    <property type="entry name" value="Protein kinase-like (PK-like)"/>
    <property type="match status" value="1"/>
</dbReference>
<evidence type="ECO:0000256" key="12">
    <source>
        <dbReference type="SAM" id="MobiDB-lite"/>
    </source>
</evidence>
<feature type="compositionally biased region" description="Basic and acidic residues" evidence="12">
    <location>
        <begin position="106"/>
        <end position="123"/>
    </location>
</feature>
<feature type="compositionally biased region" description="Polar residues" evidence="12">
    <location>
        <begin position="211"/>
        <end position="220"/>
    </location>
</feature>
<keyword evidence="6 11" id="KW-0067">ATP-binding</keyword>
<dbReference type="InterPro" id="IPR000719">
    <property type="entry name" value="Prot_kinase_dom"/>
</dbReference>
<dbReference type="EMBL" id="KE145369">
    <property type="protein sequence ID" value="EPE27618.1"/>
    <property type="molecule type" value="Genomic_DNA"/>
</dbReference>
<dbReference type="GO" id="GO:0043484">
    <property type="term" value="P:regulation of RNA splicing"/>
    <property type="evidence" value="ECO:0007669"/>
    <property type="project" value="TreeGrafter"/>
</dbReference>
<dbReference type="PROSITE" id="PS50011">
    <property type="entry name" value="PROTEIN_KINASE_DOM"/>
    <property type="match status" value="1"/>
</dbReference>
<dbReference type="GeneID" id="19463464"/>
<dbReference type="KEGG" id="glz:GLAREA_04409"/>
<proteinExistence type="inferred from homology"/>
<keyword evidence="5 14" id="KW-0418">Kinase</keyword>
<dbReference type="PROSITE" id="PS00107">
    <property type="entry name" value="PROTEIN_KINASE_ATP"/>
    <property type="match status" value="1"/>
</dbReference>
<gene>
    <name evidence="14" type="ORF">GLAREA_04409</name>
</gene>
<dbReference type="OMA" id="SINPQHY"/>
<dbReference type="eggNOG" id="KOG0671">
    <property type="taxonomic scope" value="Eukaryota"/>
</dbReference>
<dbReference type="PANTHER" id="PTHR45646">
    <property type="entry name" value="SERINE/THREONINE-PROTEIN KINASE DOA-RELATED"/>
    <property type="match status" value="1"/>
</dbReference>
<feature type="region of interest" description="Disordered" evidence="12">
    <location>
        <begin position="1"/>
        <end position="234"/>
    </location>
</feature>
<evidence type="ECO:0000256" key="1">
    <source>
        <dbReference type="ARBA" id="ARBA00013203"/>
    </source>
</evidence>
<keyword evidence="2" id="KW-0723">Serine/threonine-protein kinase</keyword>
<organism evidence="14 15">
    <name type="scientific">Glarea lozoyensis (strain ATCC 20868 / MF5171)</name>
    <dbReference type="NCBI Taxonomy" id="1116229"/>
    <lineage>
        <taxon>Eukaryota</taxon>
        <taxon>Fungi</taxon>
        <taxon>Dikarya</taxon>
        <taxon>Ascomycota</taxon>
        <taxon>Pezizomycotina</taxon>
        <taxon>Leotiomycetes</taxon>
        <taxon>Helotiales</taxon>
        <taxon>Helotiaceae</taxon>
        <taxon>Glarea</taxon>
    </lineage>
</organism>
<dbReference type="PROSITE" id="PS00108">
    <property type="entry name" value="PROTEIN_KINASE_ST"/>
    <property type="match status" value="1"/>
</dbReference>
<comment type="catalytic activity">
    <reaction evidence="10">
        <text>L-tyrosyl-[protein] + ATP = O-phospho-L-tyrosyl-[protein] + ADP + H(+)</text>
        <dbReference type="Rhea" id="RHEA:10596"/>
        <dbReference type="Rhea" id="RHEA-COMP:10136"/>
        <dbReference type="Rhea" id="RHEA-COMP:20101"/>
        <dbReference type="ChEBI" id="CHEBI:15378"/>
        <dbReference type="ChEBI" id="CHEBI:30616"/>
        <dbReference type="ChEBI" id="CHEBI:46858"/>
        <dbReference type="ChEBI" id="CHEBI:61978"/>
        <dbReference type="ChEBI" id="CHEBI:456216"/>
        <dbReference type="EC" id="2.7.12.1"/>
    </reaction>
</comment>
<dbReference type="PANTHER" id="PTHR45646:SF11">
    <property type="entry name" value="SERINE_THREONINE-PROTEIN KINASE DOA"/>
    <property type="match status" value="1"/>
</dbReference>
<dbReference type="EC" id="2.7.12.1" evidence="1"/>
<evidence type="ECO:0000313" key="14">
    <source>
        <dbReference type="EMBL" id="EPE27618.1"/>
    </source>
</evidence>
<evidence type="ECO:0000313" key="15">
    <source>
        <dbReference type="Proteomes" id="UP000016922"/>
    </source>
</evidence>
<dbReference type="Proteomes" id="UP000016922">
    <property type="component" value="Unassembled WGS sequence"/>
</dbReference>
<dbReference type="InterPro" id="IPR008271">
    <property type="entry name" value="Ser/Thr_kinase_AS"/>
</dbReference>
<reference evidence="14 15" key="1">
    <citation type="journal article" date="2013" name="BMC Genomics">
        <title>Genomics-driven discovery of the pneumocandin biosynthetic gene cluster in the fungus Glarea lozoyensis.</title>
        <authorList>
            <person name="Chen L."/>
            <person name="Yue Q."/>
            <person name="Zhang X."/>
            <person name="Xiang M."/>
            <person name="Wang C."/>
            <person name="Li S."/>
            <person name="Che Y."/>
            <person name="Ortiz-Lopez F.J."/>
            <person name="Bills G.F."/>
            <person name="Liu X."/>
            <person name="An Z."/>
        </authorList>
    </citation>
    <scope>NUCLEOTIDE SEQUENCE [LARGE SCALE GENOMIC DNA]</scope>
    <source>
        <strain evidence="15">ATCC 20868 / MF5171</strain>
    </source>
</reference>
<comment type="catalytic activity">
    <reaction evidence="9">
        <text>L-threonyl-[protein] + ATP = O-phospho-L-threonyl-[protein] + ADP + H(+)</text>
        <dbReference type="Rhea" id="RHEA:46608"/>
        <dbReference type="Rhea" id="RHEA-COMP:11060"/>
        <dbReference type="Rhea" id="RHEA-COMP:11605"/>
        <dbReference type="ChEBI" id="CHEBI:15378"/>
        <dbReference type="ChEBI" id="CHEBI:30013"/>
        <dbReference type="ChEBI" id="CHEBI:30616"/>
        <dbReference type="ChEBI" id="CHEBI:61977"/>
        <dbReference type="ChEBI" id="CHEBI:456216"/>
        <dbReference type="EC" id="2.7.12.1"/>
    </reaction>
</comment>
<feature type="compositionally biased region" description="Low complexity" evidence="12">
    <location>
        <begin position="80"/>
        <end position="97"/>
    </location>
</feature>
<evidence type="ECO:0000256" key="4">
    <source>
        <dbReference type="ARBA" id="ARBA00022741"/>
    </source>
</evidence>
<feature type="compositionally biased region" description="Pro residues" evidence="12">
    <location>
        <begin position="1"/>
        <end position="11"/>
    </location>
</feature>
<name>S3DM66_GLAL2</name>
<dbReference type="GO" id="GO:0004674">
    <property type="term" value="F:protein serine/threonine kinase activity"/>
    <property type="evidence" value="ECO:0007669"/>
    <property type="project" value="UniProtKB-KW"/>
</dbReference>
<dbReference type="InterPro" id="IPR017441">
    <property type="entry name" value="Protein_kinase_ATP_BS"/>
</dbReference>
<dbReference type="CDD" id="cd14134">
    <property type="entry name" value="PKc_CLK"/>
    <property type="match status" value="1"/>
</dbReference>